<organism evidence="2 3">
    <name type="scientific">Gossypium hirsutum</name>
    <name type="common">Upland cotton</name>
    <name type="synonym">Gossypium mexicanum</name>
    <dbReference type="NCBI Taxonomy" id="3635"/>
    <lineage>
        <taxon>Eukaryota</taxon>
        <taxon>Viridiplantae</taxon>
        <taxon>Streptophyta</taxon>
        <taxon>Embryophyta</taxon>
        <taxon>Tracheophyta</taxon>
        <taxon>Spermatophyta</taxon>
        <taxon>Magnoliopsida</taxon>
        <taxon>eudicotyledons</taxon>
        <taxon>Gunneridae</taxon>
        <taxon>Pentapetalae</taxon>
        <taxon>rosids</taxon>
        <taxon>malvids</taxon>
        <taxon>Malvales</taxon>
        <taxon>Malvaceae</taxon>
        <taxon>Malvoideae</taxon>
        <taxon>Gossypium</taxon>
    </lineage>
</organism>
<proteinExistence type="predicted"/>
<dbReference type="InterPro" id="IPR043502">
    <property type="entry name" value="DNA/RNA_pol_sf"/>
</dbReference>
<dbReference type="GeneID" id="121210025"/>
<feature type="domain" description="Reverse transcriptase/retrotransposon-derived protein RNase H-like" evidence="1">
    <location>
        <begin position="2"/>
        <end position="83"/>
    </location>
</feature>
<dbReference type="RefSeq" id="XP_040938030.1">
    <property type="nucleotide sequence ID" value="XM_041082096.1"/>
</dbReference>
<keyword evidence="2" id="KW-1185">Reference proteome</keyword>
<gene>
    <name evidence="3" type="primary">LOC121210025</name>
</gene>
<protein>
    <recommendedName>
        <fullName evidence="1">Reverse transcriptase/retrotransposon-derived protein RNase H-like domain-containing protein</fullName>
    </recommendedName>
</protein>
<sequence>MLKTLLTEVPVLVQPEPSKEFVVYSNTSLNGLECVLMQEGKVIAYALRQLKPHEKNYLTHDLEPVAIVFALKIRRHHCMARNFGYSPITKLKVLDESKGVKLAATEVARANKRLQVSDCQSSGKGRCGRRCLE</sequence>
<evidence type="ECO:0000313" key="3">
    <source>
        <dbReference type="RefSeq" id="XP_040938030.1"/>
    </source>
</evidence>
<evidence type="ECO:0000259" key="1">
    <source>
        <dbReference type="Pfam" id="PF17919"/>
    </source>
</evidence>
<reference evidence="3" key="2">
    <citation type="submission" date="2025-08" db="UniProtKB">
        <authorList>
            <consortium name="RefSeq"/>
        </authorList>
    </citation>
    <scope>IDENTIFICATION</scope>
</reference>
<dbReference type="Proteomes" id="UP000818029">
    <property type="component" value="Chromosome A11"/>
</dbReference>
<name>A0ABM2Z5N4_GOSHI</name>
<dbReference type="InterPro" id="IPR041577">
    <property type="entry name" value="RT_RNaseH_2"/>
</dbReference>
<accession>A0ABM2Z5N4</accession>
<dbReference type="PANTHER" id="PTHR34072:SF52">
    <property type="entry name" value="RIBONUCLEASE H"/>
    <property type="match status" value="1"/>
</dbReference>
<dbReference type="Pfam" id="PF17919">
    <property type="entry name" value="RT_RNaseH_2"/>
    <property type="match status" value="1"/>
</dbReference>
<evidence type="ECO:0000313" key="2">
    <source>
        <dbReference type="Proteomes" id="UP000818029"/>
    </source>
</evidence>
<dbReference type="SUPFAM" id="SSF56672">
    <property type="entry name" value="DNA/RNA polymerases"/>
    <property type="match status" value="1"/>
</dbReference>
<dbReference type="PANTHER" id="PTHR34072">
    <property type="entry name" value="ENZYMATIC POLYPROTEIN-RELATED"/>
    <property type="match status" value="1"/>
</dbReference>
<reference evidence="2" key="1">
    <citation type="journal article" date="2020" name="Nat. Genet.">
        <title>Genomic diversifications of five Gossypium allopolyploid species and their impact on cotton improvement.</title>
        <authorList>
            <person name="Chen Z.J."/>
            <person name="Sreedasyam A."/>
            <person name="Ando A."/>
            <person name="Song Q."/>
            <person name="De Santiago L.M."/>
            <person name="Hulse-Kemp A.M."/>
            <person name="Ding M."/>
            <person name="Ye W."/>
            <person name="Kirkbride R.C."/>
            <person name="Jenkins J."/>
            <person name="Plott C."/>
            <person name="Lovell J."/>
            <person name="Lin Y.M."/>
            <person name="Vaughn R."/>
            <person name="Liu B."/>
            <person name="Simpson S."/>
            <person name="Scheffler B.E."/>
            <person name="Wen L."/>
            <person name="Saski C.A."/>
            <person name="Grover C.E."/>
            <person name="Hu G."/>
            <person name="Conover J.L."/>
            <person name="Carlson J.W."/>
            <person name="Shu S."/>
            <person name="Boston L.B."/>
            <person name="Williams M."/>
            <person name="Peterson D.G."/>
            <person name="McGee K."/>
            <person name="Jones D.C."/>
            <person name="Wendel J.F."/>
            <person name="Stelly D.M."/>
            <person name="Grimwood J."/>
            <person name="Schmutz J."/>
        </authorList>
    </citation>
    <scope>NUCLEOTIDE SEQUENCE [LARGE SCALE GENOMIC DNA]</scope>
    <source>
        <strain evidence="2">cv. TM-1</strain>
    </source>
</reference>